<evidence type="ECO:0000313" key="1">
    <source>
        <dbReference type="EMBL" id="REF99239.1"/>
    </source>
</evidence>
<accession>A0A3D9ZQT6</accession>
<organism evidence="1 2">
    <name type="scientific">Asanoa ferruginea</name>
    <dbReference type="NCBI Taxonomy" id="53367"/>
    <lineage>
        <taxon>Bacteria</taxon>
        <taxon>Bacillati</taxon>
        <taxon>Actinomycetota</taxon>
        <taxon>Actinomycetes</taxon>
        <taxon>Micromonosporales</taxon>
        <taxon>Micromonosporaceae</taxon>
        <taxon>Asanoa</taxon>
    </lineage>
</organism>
<evidence type="ECO:0000313" key="2">
    <source>
        <dbReference type="Proteomes" id="UP000256913"/>
    </source>
</evidence>
<sequence>MVLVTASLVLTVIPRTPISGAPPAGREGPRLPPLPLAVLGPDGTRTADTVYAFAALDKSGRVAARGILADLGWRPALGWTSVNRPG</sequence>
<comment type="caution">
    <text evidence="1">The sequence shown here is derived from an EMBL/GenBank/DDBJ whole genome shotgun (WGS) entry which is preliminary data.</text>
</comment>
<dbReference type="EMBL" id="QUMQ01000001">
    <property type="protein sequence ID" value="REF99239.1"/>
    <property type="molecule type" value="Genomic_DNA"/>
</dbReference>
<gene>
    <name evidence="1" type="ORF">DFJ67_5270</name>
</gene>
<dbReference type="AlphaFoldDB" id="A0A3D9ZQT6"/>
<keyword evidence="2" id="KW-1185">Reference proteome</keyword>
<dbReference type="Proteomes" id="UP000256913">
    <property type="component" value="Unassembled WGS sequence"/>
</dbReference>
<proteinExistence type="predicted"/>
<reference evidence="1 2" key="1">
    <citation type="submission" date="2018-08" db="EMBL/GenBank/DDBJ databases">
        <title>Sequencing the genomes of 1000 actinobacteria strains.</title>
        <authorList>
            <person name="Klenk H.-P."/>
        </authorList>
    </citation>
    <scope>NUCLEOTIDE SEQUENCE [LARGE SCALE GENOMIC DNA]</scope>
    <source>
        <strain evidence="1 2">DSM 44099</strain>
    </source>
</reference>
<name>A0A3D9ZQT6_9ACTN</name>
<protein>
    <submittedName>
        <fullName evidence="1">Uncharacterized protein</fullName>
    </submittedName>
</protein>